<dbReference type="RefSeq" id="XP_007408817.1">
    <property type="nucleotide sequence ID" value="XM_007408755.1"/>
</dbReference>
<accession>F4RHY2</accession>
<keyword evidence="4" id="KW-1185">Reference proteome</keyword>
<evidence type="ECO:0000256" key="1">
    <source>
        <dbReference type="SAM" id="MobiDB-lite"/>
    </source>
</evidence>
<evidence type="ECO:0000313" key="3">
    <source>
        <dbReference type="EMBL" id="EGG08052.1"/>
    </source>
</evidence>
<keyword evidence="2" id="KW-0732">Signal</keyword>
<feature type="compositionally biased region" description="Polar residues" evidence="1">
    <location>
        <begin position="132"/>
        <end position="144"/>
    </location>
</feature>
<name>F4RHY2_MELLP</name>
<dbReference type="EMBL" id="GL883102">
    <property type="protein sequence ID" value="EGG08052.1"/>
    <property type="molecule type" value="Genomic_DNA"/>
</dbReference>
<sequence>MHTSSIVFVAIFLASFNFINALPPLSYGFNSPMQSYNEYTTTSYNSDQGASPVTTTVTHGINGLPPVTYTTISPLQSLYNVRRGIHSQGGEGGSDDNPPVFMPDAHSVPNPIENSSEDPIFHSGEMMPMMQSDANNTMPNDIAL</sequence>
<feature type="signal peptide" evidence="2">
    <location>
        <begin position="1"/>
        <end position="21"/>
    </location>
</feature>
<organism evidence="4">
    <name type="scientific">Melampsora larici-populina (strain 98AG31 / pathotype 3-4-7)</name>
    <name type="common">Poplar leaf rust fungus</name>
    <dbReference type="NCBI Taxonomy" id="747676"/>
    <lineage>
        <taxon>Eukaryota</taxon>
        <taxon>Fungi</taxon>
        <taxon>Dikarya</taxon>
        <taxon>Basidiomycota</taxon>
        <taxon>Pucciniomycotina</taxon>
        <taxon>Pucciniomycetes</taxon>
        <taxon>Pucciniales</taxon>
        <taxon>Melampsoraceae</taxon>
        <taxon>Melampsora</taxon>
    </lineage>
</organism>
<dbReference type="VEuPathDB" id="FungiDB:MELLADRAFT_62194"/>
<dbReference type="KEGG" id="mlr:MELLADRAFT_62194"/>
<dbReference type="InParanoid" id="F4RHY2"/>
<gene>
    <name evidence="3" type="ORF">MELLADRAFT_62194</name>
</gene>
<feature type="region of interest" description="Disordered" evidence="1">
    <location>
        <begin position="85"/>
        <end position="144"/>
    </location>
</feature>
<protein>
    <submittedName>
        <fullName evidence="3">Secreted protein</fullName>
    </submittedName>
</protein>
<reference evidence="4" key="1">
    <citation type="journal article" date="2011" name="Proc. Natl. Acad. Sci. U.S.A.">
        <title>Obligate biotrophy features unraveled by the genomic analysis of rust fungi.</title>
        <authorList>
            <person name="Duplessis S."/>
            <person name="Cuomo C.A."/>
            <person name="Lin Y.-C."/>
            <person name="Aerts A."/>
            <person name="Tisserant E."/>
            <person name="Veneault-Fourrey C."/>
            <person name="Joly D.L."/>
            <person name="Hacquard S."/>
            <person name="Amselem J."/>
            <person name="Cantarel B.L."/>
            <person name="Chiu R."/>
            <person name="Coutinho P.M."/>
            <person name="Feau N."/>
            <person name="Field M."/>
            <person name="Frey P."/>
            <person name="Gelhaye E."/>
            <person name="Goldberg J."/>
            <person name="Grabherr M.G."/>
            <person name="Kodira C.D."/>
            <person name="Kohler A."/>
            <person name="Kuees U."/>
            <person name="Lindquist E.A."/>
            <person name="Lucas S.M."/>
            <person name="Mago R."/>
            <person name="Mauceli E."/>
            <person name="Morin E."/>
            <person name="Murat C."/>
            <person name="Pangilinan J.L."/>
            <person name="Park R."/>
            <person name="Pearson M."/>
            <person name="Quesneville H."/>
            <person name="Rouhier N."/>
            <person name="Sakthikumar S."/>
            <person name="Salamov A.A."/>
            <person name="Schmutz J."/>
            <person name="Selles B."/>
            <person name="Shapiro H."/>
            <person name="Tanguay P."/>
            <person name="Tuskan G.A."/>
            <person name="Henrissat B."/>
            <person name="Van de Peer Y."/>
            <person name="Rouze P."/>
            <person name="Ellis J.G."/>
            <person name="Dodds P.N."/>
            <person name="Schein J.E."/>
            <person name="Zhong S."/>
            <person name="Hamelin R.C."/>
            <person name="Grigoriev I.V."/>
            <person name="Szabo L.J."/>
            <person name="Martin F."/>
        </authorList>
    </citation>
    <scope>NUCLEOTIDE SEQUENCE [LARGE SCALE GENOMIC DNA]</scope>
    <source>
        <strain evidence="4">98AG31 / pathotype 3-4-7</strain>
    </source>
</reference>
<evidence type="ECO:0000256" key="2">
    <source>
        <dbReference type="SAM" id="SignalP"/>
    </source>
</evidence>
<dbReference type="AlphaFoldDB" id="F4RHY2"/>
<feature type="chain" id="PRO_5003321615" evidence="2">
    <location>
        <begin position="22"/>
        <end position="144"/>
    </location>
</feature>
<proteinExistence type="predicted"/>
<evidence type="ECO:0000313" key="4">
    <source>
        <dbReference type="Proteomes" id="UP000001072"/>
    </source>
</evidence>
<dbReference type="HOGENOM" id="CLU_1796894_0_0_1"/>
<dbReference type="GeneID" id="18929861"/>
<dbReference type="Proteomes" id="UP000001072">
    <property type="component" value="Unassembled WGS sequence"/>
</dbReference>
<dbReference type="OrthoDB" id="10350576at2759"/>